<dbReference type="GO" id="GO:0006099">
    <property type="term" value="P:tricarboxylic acid cycle"/>
    <property type="evidence" value="ECO:0007669"/>
    <property type="project" value="UniProtKB-UniRule"/>
</dbReference>
<dbReference type="PANTHER" id="PTHR11444">
    <property type="entry name" value="ASPARTATEAMMONIA/ARGININOSUCCINATE/ADENYLOSUCCINATE LYASE"/>
    <property type="match status" value="1"/>
</dbReference>
<dbReference type="HAMAP" id="MF_00743">
    <property type="entry name" value="FumaraseC"/>
    <property type="match status" value="1"/>
</dbReference>
<feature type="binding site" evidence="4">
    <location>
        <position position="182"/>
    </location>
    <ligand>
        <name>substrate</name>
    </ligand>
</feature>
<feature type="binding site" evidence="4">
    <location>
        <begin position="135"/>
        <end position="137"/>
    </location>
    <ligand>
        <name>substrate</name>
    </ligand>
</feature>
<comment type="caution">
    <text evidence="4">Lacks conserved residue(s) required for the propagation of feature annotation.</text>
</comment>
<dbReference type="Pfam" id="PF00206">
    <property type="entry name" value="Lyase_1"/>
    <property type="match status" value="1"/>
</dbReference>
<feature type="binding site" evidence="4">
    <location>
        <begin position="319"/>
        <end position="321"/>
    </location>
    <ligand>
        <name>substrate</name>
    </ligand>
</feature>
<dbReference type="SUPFAM" id="SSF48557">
    <property type="entry name" value="L-aspartase-like"/>
    <property type="match status" value="1"/>
</dbReference>
<dbReference type="InterPro" id="IPR018951">
    <property type="entry name" value="Fumarase_C_C"/>
</dbReference>
<keyword evidence="4" id="KW-0963">Cytoplasm</keyword>
<keyword evidence="5" id="KW-0175">Coiled coil</keyword>
<comment type="catalytic activity">
    <reaction evidence="4">
        <text>(S)-malate = fumarate + H2O</text>
        <dbReference type="Rhea" id="RHEA:12460"/>
        <dbReference type="ChEBI" id="CHEBI:15377"/>
        <dbReference type="ChEBI" id="CHEBI:15589"/>
        <dbReference type="ChEBI" id="CHEBI:29806"/>
        <dbReference type="EC" id="4.2.1.2"/>
    </reaction>
</comment>
<sequence length="460" mass="50512">MDFRIESDTIGPVNIPVDALWGAQTQRSRQNFKAGNKMPLDVIRVLLIIKRSAAVANCQLGKMSKEKSDLIVKAVDTLLRLENSELRRDFPLRVYQTGSGTQTNMNVNEVIAHMAKKLDASLEILPNDDVNMGQSSNDVFPTAMNIAAMQALKHAIEEVQKLTDELKNKQRLYWETVKIGRTHLQDATPLTFGQEISGWVSMLEHDLEFINSTKDSLYELPLGGTAVGTGLNTTVKFTEIVNTEINNYYHSSFNVKNNKFYGLAAHSAINAVHGTLKTLAADLLKIANDVRFLASGPRAGYGELNIPANEPGSSIMPGKVNPTQAEALTMAAVRVIGNDTVISVAASQGNFEMNVYKPLIIDAFLESVSLLTLTVNGFNKKMIAGMTVNEKRMGELVDNSLMTVTALSPHLGYHKSAEIAQKAQRQGISLREAALESGEISESDFDQWVDAKKMTMINPE</sequence>
<dbReference type="InterPro" id="IPR022761">
    <property type="entry name" value="Fumarate_lyase_N"/>
</dbReference>
<dbReference type="AlphaFoldDB" id="A0A3S6QLR6"/>
<dbReference type="GO" id="GO:0005737">
    <property type="term" value="C:cytoplasm"/>
    <property type="evidence" value="ECO:0007669"/>
    <property type="project" value="UniProtKB-SubCell"/>
</dbReference>
<dbReference type="InterPro" id="IPR024083">
    <property type="entry name" value="Fumarase/histidase_N"/>
</dbReference>
<dbReference type="FunFam" id="1.10.40.30:FF:000002">
    <property type="entry name" value="Fumarate hydratase class II"/>
    <property type="match status" value="1"/>
</dbReference>
<dbReference type="Proteomes" id="UP000314960">
    <property type="component" value="Chromosome"/>
</dbReference>
<dbReference type="GO" id="GO:0006106">
    <property type="term" value="P:fumarate metabolic process"/>
    <property type="evidence" value="ECO:0007669"/>
    <property type="project" value="InterPro"/>
</dbReference>
<protein>
    <recommendedName>
        <fullName evidence="4">Fumarate hydratase class II</fullName>
        <shortName evidence="4">Fumarase C</shortName>
        <ecNumber evidence="4">4.2.1.2</ecNumber>
    </recommendedName>
    <alternativeName>
        <fullName evidence="4">Aerobic fumarase</fullName>
    </alternativeName>
    <alternativeName>
        <fullName evidence="4">Iron-independent fumarase</fullName>
    </alternativeName>
</protein>
<name>A0A3S6QLR6_9LACO</name>
<accession>A0A3S6QLR6</accession>
<comment type="subcellular location">
    <subcellularLocation>
        <location evidence="4">Cytoplasm</location>
    </subcellularLocation>
</comment>
<comment type="catalytic activity">
    <reaction evidence="1">
        <text>L-aspartate = fumarate + NH4(+)</text>
        <dbReference type="Rhea" id="RHEA:16601"/>
        <dbReference type="ChEBI" id="CHEBI:28938"/>
        <dbReference type="ChEBI" id="CHEBI:29806"/>
        <dbReference type="ChEBI" id="CHEBI:29991"/>
        <dbReference type="EC" id="4.3.1.1"/>
    </reaction>
</comment>
<comment type="pathway">
    <text evidence="4">Carbohydrate metabolism; tricarboxylic acid cycle; (S)-malate from fumarate: step 1/1.</text>
</comment>
<keyword evidence="3 4" id="KW-0456">Lyase</keyword>
<evidence type="ECO:0000313" key="8">
    <source>
        <dbReference type="EMBL" id="AUJ28841.1"/>
    </source>
</evidence>
<evidence type="ECO:0000256" key="3">
    <source>
        <dbReference type="ARBA" id="ARBA00023239"/>
    </source>
</evidence>
<dbReference type="InterPro" id="IPR008948">
    <property type="entry name" value="L-Aspartase-like"/>
</dbReference>
<dbReference type="PROSITE" id="PS00163">
    <property type="entry name" value="FUMARATE_LYASES"/>
    <property type="match status" value="1"/>
</dbReference>
<dbReference type="Gene3D" id="1.20.200.10">
    <property type="entry name" value="Fumarase/aspartase (Central domain)"/>
    <property type="match status" value="1"/>
</dbReference>
<feature type="coiled-coil region" evidence="5">
    <location>
        <begin position="145"/>
        <end position="172"/>
    </location>
</feature>
<feature type="site" description="Important for catalytic activity" evidence="4">
    <location>
        <position position="326"/>
    </location>
</feature>
<comment type="function">
    <text evidence="4">Involved in the TCA cycle. Catalyzes the stereospecific interconversion of fumarate to L-malate.</text>
</comment>
<dbReference type="InterPro" id="IPR020557">
    <property type="entry name" value="Fumarate_lyase_CS"/>
</dbReference>
<dbReference type="RefSeq" id="WP_141052561.1">
    <property type="nucleotide sequence ID" value="NZ_CP018176.1"/>
</dbReference>
<evidence type="ECO:0000256" key="5">
    <source>
        <dbReference type="SAM" id="Coils"/>
    </source>
</evidence>
<dbReference type="KEGG" id="lhw:BSQ49_00600"/>
<dbReference type="CDD" id="cd01362">
    <property type="entry name" value="Fumarase_classII"/>
    <property type="match status" value="1"/>
</dbReference>
<feature type="domain" description="Fumarate lyase N-terminal" evidence="6">
    <location>
        <begin position="12"/>
        <end position="337"/>
    </location>
</feature>
<gene>
    <name evidence="4" type="primary">fumC</name>
    <name evidence="8" type="ORF">BSQ49_00600</name>
</gene>
<feature type="binding site" evidence="4">
    <location>
        <begin position="99"/>
        <end position="101"/>
    </location>
    <ligand>
        <name>substrate</name>
    </ligand>
</feature>
<evidence type="ECO:0000259" key="7">
    <source>
        <dbReference type="Pfam" id="PF10415"/>
    </source>
</evidence>
<dbReference type="GO" id="GO:0008797">
    <property type="term" value="F:aspartate ammonia-lyase activity"/>
    <property type="evidence" value="ECO:0007669"/>
    <property type="project" value="UniProtKB-EC"/>
</dbReference>
<dbReference type="EC" id="4.2.1.2" evidence="4"/>
<dbReference type="Gene3D" id="1.10.40.30">
    <property type="entry name" value="Fumarase/aspartase (C-terminal domain)"/>
    <property type="match status" value="1"/>
</dbReference>
<feature type="active site" description="Proton donor/acceptor" evidence="4">
    <location>
        <position position="183"/>
    </location>
</feature>
<dbReference type="GO" id="GO:0006108">
    <property type="term" value="P:malate metabolic process"/>
    <property type="evidence" value="ECO:0007669"/>
    <property type="project" value="TreeGrafter"/>
</dbReference>
<feature type="binding site" evidence="4">
    <location>
        <position position="314"/>
    </location>
    <ligand>
        <name>substrate</name>
    </ligand>
</feature>
<dbReference type="PRINTS" id="PR00145">
    <property type="entry name" value="ARGSUCLYASE"/>
</dbReference>
<feature type="domain" description="Fumarase C C-terminal" evidence="7">
    <location>
        <begin position="404"/>
        <end position="455"/>
    </location>
</feature>
<comment type="subunit">
    <text evidence="4">Homotetramer.</text>
</comment>
<dbReference type="Pfam" id="PF10415">
    <property type="entry name" value="FumaraseC_C"/>
    <property type="match status" value="1"/>
</dbReference>
<dbReference type="Gene3D" id="1.10.275.10">
    <property type="entry name" value="Fumarase/aspartase (N-terminal domain)"/>
    <property type="match status" value="1"/>
</dbReference>
<evidence type="ECO:0000256" key="1">
    <source>
        <dbReference type="ARBA" id="ARBA00001494"/>
    </source>
</evidence>
<dbReference type="FunFam" id="1.20.200.10:FF:000001">
    <property type="entry name" value="Fumarate hydratase, mitochondrial"/>
    <property type="match status" value="1"/>
</dbReference>
<evidence type="ECO:0000256" key="2">
    <source>
        <dbReference type="ARBA" id="ARBA00009084"/>
    </source>
</evidence>
<keyword evidence="4" id="KW-0816">Tricarboxylic acid cycle</keyword>
<evidence type="ECO:0000313" key="9">
    <source>
        <dbReference type="Proteomes" id="UP000314960"/>
    </source>
</evidence>
<dbReference type="GO" id="GO:0004333">
    <property type="term" value="F:fumarate hydratase activity"/>
    <property type="evidence" value="ECO:0007669"/>
    <property type="project" value="UniProtKB-UniRule"/>
</dbReference>
<dbReference type="EMBL" id="CP018176">
    <property type="protein sequence ID" value="AUJ28841.1"/>
    <property type="molecule type" value="Genomic_DNA"/>
</dbReference>
<proteinExistence type="inferred from homology"/>
<feature type="active site" evidence="4">
    <location>
        <position position="313"/>
    </location>
</feature>
<dbReference type="PANTHER" id="PTHR11444:SF1">
    <property type="entry name" value="FUMARATE HYDRATASE, MITOCHONDRIAL"/>
    <property type="match status" value="1"/>
</dbReference>
<dbReference type="UniPathway" id="UPA00223">
    <property type="reaction ID" value="UER01007"/>
</dbReference>
<comment type="similarity">
    <text evidence="2 4">Belongs to the class-II fumarase/aspartase family. Fumarase subfamily.</text>
</comment>
<dbReference type="InterPro" id="IPR000362">
    <property type="entry name" value="Fumarate_lyase_fam"/>
</dbReference>
<evidence type="ECO:0000256" key="4">
    <source>
        <dbReference type="HAMAP-Rule" id="MF_00743"/>
    </source>
</evidence>
<dbReference type="InterPro" id="IPR005677">
    <property type="entry name" value="Fum_hydII"/>
</dbReference>
<organism evidence="8 9">
    <name type="scientific">Liquorilactobacillus hordei</name>
    <dbReference type="NCBI Taxonomy" id="468911"/>
    <lineage>
        <taxon>Bacteria</taxon>
        <taxon>Bacillati</taxon>
        <taxon>Bacillota</taxon>
        <taxon>Bacilli</taxon>
        <taxon>Lactobacillales</taxon>
        <taxon>Lactobacillaceae</taxon>
        <taxon>Liquorilactobacillus</taxon>
    </lineage>
</organism>
<comment type="miscellaneous">
    <text evidence="4">There are 2 substrate-binding sites: the catalytic A site, and the non-catalytic B site that may play a role in the transfer of substrate or product between the active site and the solvent. Alternatively, the B site may bind allosteric effectors.</text>
</comment>
<reference evidence="8 9" key="1">
    <citation type="submission" date="2016-11" db="EMBL/GenBank/DDBJ databases">
        <title>Interaction between Lactobacillus species and yeast in water kefir.</title>
        <authorList>
            <person name="Behr J."/>
            <person name="Xu D."/>
            <person name="Vogel R.F."/>
        </authorList>
    </citation>
    <scope>NUCLEOTIDE SEQUENCE [LARGE SCALE GENOMIC DNA]</scope>
    <source>
        <strain evidence="8 9">TMW 1.1822</strain>
    </source>
</reference>
<dbReference type="PRINTS" id="PR00149">
    <property type="entry name" value="FUMRATELYASE"/>
</dbReference>
<evidence type="ECO:0000259" key="6">
    <source>
        <dbReference type="Pfam" id="PF00206"/>
    </source>
</evidence>